<gene>
    <name evidence="1" type="ORF">DCW38_03900</name>
</gene>
<reference evidence="1 2" key="1">
    <citation type="journal article" date="2018" name="Nat. Biotechnol.">
        <title>A standardized bacterial taxonomy based on genome phylogeny substantially revises the tree of life.</title>
        <authorList>
            <person name="Parks D.H."/>
            <person name="Chuvochina M."/>
            <person name="Waite D.W."/>
            <person name="Rinke C."/>
            <person name="Skarshewski A."/>
            <person name="Chaumeil P.A."/>
            <person name="Hugenholtz P."/>
        </authorList>
    </citation>
    <scope>NUCLEOTIDE SEQUENCE [LARGE SCALE GENOMIC DNA]</scope>
    <source>
        <strain evidence="1">UBA9956</strain>
    </source>
</reference>
<protein>
    <recommendedName>
        <fullName evidence="3">P-II family nitrogen regulator</fullName>
    </recommendedName>
</protein>
<evidence type="ECO:0000313" key="2">
    <source>
        <dbReference type="Proteomes" id="UP000264062"/>
    </source>
</evidence>
<organism evidence="1 2">
    <name type="scientific">candidate division WOR-3 bacterium</name>
    <dbReference type="NCBI Taxonomy" id="2052148"/>
    <lineage>
        <taxon>Bacteria</taxon>
        <taxon>Bacteria division WOR-3</taxon>
    </lineage>
</organism>
<evidence type="ECO:0000313" key="1">
    <source>
        <dbReference type="EMBL" id="HAV92305.1"/>
    </source>
</evidence>
<accession>A0A350H9T9</accession>
<comment type="caution">
    <text evidence="1">The sequence shown here is derived from an EMBL/GenBank/DDBJ whole genome shotgun (WGS) entry which is preliminary data.</text>
</comment>
<sequence>MYLLIVILNNEKHFEDLLQAYVEVGISDATVLESQSINDTVGSQVPIFAGLKYSMGDSKPYSKTILSIIIDKQQVDYLVKILDDAGIDINEPGSIRIMTLKLDNVYGKPKEFDLE</sequence>
<dbReference type="EMBL" id="DMZY01000117">
    <property type="protein sequence ID" value="HAV92305.1"/>
    <property type="molecule type" value="Genomic_DNA"/>
</dbReference>
<dbReference type="Proteomes" id="UP000264062">
    <property type="component" value="Unassembled WGS sequence"/>
</dbReference>
<dbReference type="InterPro" id="IPR011322">
    <property type="entry name" value="N-reg_PII-like_a/b"/>
</dbReference>
<evidence type="ECO:0008006" key="3">
    <source>
        <dbReference type="Google" id="ProtNLM"/>
    </source>
</evidence>
<dbReference type="SUPFAM" id="SSF54913">
    <property type="entry name" value="GlnB-like"/>
    <property type="match status" value="1"/>
</dbReference>
<proteinExistence type="predicted"/>
<dbReference type="AlphaFoldDB" id="A0A350H9T9"/>
<name>A0A350H9T9_UNCW3</name>